<proteinExistence type="predicted"/>
<evidence type="ECO:0000313" key="1">
    <source>
        <dbReference type="EMBL" id="JAH71831.1"/>
    </source>
</evidence>
<sequence>MRKAVAILLNVGRTYRNAHVKLFRCGMEIVIVK</sequence>
<accession>A0A0E9V1H7</accession>
<protein>
    <submittedName>
        <fullName evidence="1">Uncharacterized protein</fullName>
    </submittedName>
</protein>
<dbReference type="AlphaFoldDB" id="A0A0E9V1H7"/>
<reference evidence="1" key="1">
    <citation type="submission" date="2014-11" db="EMBL/GenBank/DDBJ databases">
        <authorList>
            <person name="Amaro Gonzalez C."/>
        </authorList>
    </citation>
    <scope>NUCLEOTIDE SEQUENCE</scope>
</reference>
<name>A0A0E9V1H7_ANGAN</name>
<dbReference type="EMBL" id="GBXM01036746">
    <property type="protein sequence ID" value="JAH71831.1"/>
    <property type="molecule type" value="Transcribed_RNA"/>
</dbReference>
<organism evidence="1">
    <name type="scientific">Anguilla anguilla</name>
    <name type="common">European freshwater eel</name>
    <name type="synonym">Muraena anguilla</name>
    <dbReference type="NCBI Taxonomy" id="7936"/>
    <lineage>
        <taxon>Eukaryota</taxon>
        <taxon>Metazoa</taxon>
        <taxon>Chordata</taxon>
        <taxon>Craniata</taxon>
        <taxon>Vertebrata</taxon>
        <taxon>Euteleostomi</taxon>
        <taxon>Actinopterygii</taxon>
        <taxon>Neopterygii</taxon>
        <taxon>Teleostei</taxon>
        <taxon>Anguilliformes</taxon>
        <taxon>Anguillidae</taxon>
        <taxon>Anguilla</taxon>
    </lineage>
</organism>
<reference evidence="1" key="2">
    <citation type="journal article" date="2015" name="Fish Shellfish Immunol.">
        <title>Early steps in the European eel (Anguilla anguilla)-Vibrio vulnificus interaction in the gills: Role of the RtxA13 toxin.</title>
        <authorList>
            <person name="Callol A."/>
            <person name="Pajuelo D."/>
            <person name="Ebbesson L."/>
            <person name="Teles M."/>
            <person name="MacKenzie S."/>
            <person name="Amaro C."/>
        </authorList>
    </citation>
    <scope>NUCLEOTIDE SEQUENCE</scope>
</reference>